<keyword evidence="11 14" id="KW-0275">Fatty acid biosynthesis</keyword>
<comment type="pathway">
    <text evidence="2 14">Lipid metabolism; fatty acid biosynthesis.</text>
</comment>
<dbReference type="GeneID" id="62197610"/>
<comment type="function">
    <text evidence="14">Catalyzes the third of the four reactions of the long-chain fatty acids elongation cycle. This endoplasmic reticulum-bound enzymatic process, allows the addition of two carbons to the chain of long- and very long-chain fatty acids/VLCFAs per cycle. This enzyme catalyzes the dehydration of the 3-hydroxyacyl-CoA intermediate into trans-2,3-enoyl-CoA, within each cycle of fatty acid elongation. Thereby, it participates to the production of VLCFAs of different chain lengths that are involved in multiple biological processes as precursors of membrane lipids and lipid mediators.</text>
</comment>
<keyword evidence="10 14" id="KW-0472">Membrane</keyword>
<evidence type="ECO:0000256" key="4">
    <source>
        <dbReference type="ARBA" id="ARBA00013122"/>
    </source>
</evidence>
<dbReference type="Pfam" id="PF04387">
    <property type="entry name" value="PTPLA"/>
    <property type="match status" value="1"/>
</dbReference>
<evidence type="ECO:0000256" key="2">
    <source>
        <dbReference type="ARBA" id="ARBA00005194"/>
    </source>
</evidence>
<keyword evidence="14" id="KW-0256">Endoplasmic reticulum</keyword>
<dbReference type="Proteomes" id="UP000662931">
    <property type="component" value="Chromosome 4"/>
</dbReference>
<organism evidence="16 17">
    <name type="scientific">Eeniella nana</name>
    <name type="common">Yeast</name>
    <name type="synonym">Brettanomyces nanus</name>
    <dbReference type="NCBI Taxonomy" id="13502"/>
    <lineage>
        <taxon>Eukaryota</taxon>
        <taxon>Fungi</taxon>
        <taxon>Dikarya</taxon>
        <taxon>Ascomycota</taxon>
        <taxon>Saccharomycotina</taxon>
        <taxon>Pichiomycetes</taxon>
        <taxon>Pichiales</taxon>
        <taxon>Pichiaceae</taxon>
        <taxon>Brettanomyces</taxon>
    </lineage>
</organism>
<dbReference type="GO" id="GO:0005789">
    <property type="term" value="C:endoplasmic reticulum membrane"/>
    <property type="evidence" value="ECO:0007669"/>
    <property type="project" value="UniProtKB-SubCell"/>
</dbReference>
<comment type="catalytic activity">
    <reaction evidence="13 14">
        <text>a very-long-chain (3R)-3-hydroxyacyl-CoA = a very-long-chain (2E)-enoyl-CoA + H2O</text>
        <dbReference type="Rhea" id="RHEA:45812"/>
        <dbReference type="ChEBI" id="CHEBI:15377"/>
        <dbReference type="ChEBI" id="CHEBI:83728"/>
        <dbReference type="ChEBI" id="CHEBI:85440"/>
        <dbReference type="EC" id="4.2.1.134"/>
    </reaction>
</comment>
<evidence type="ECO:0000256" key="3">
    <source>
        <dbReference type="ARBA" id="ARBA00007811"/>
    </source>
</evidence>
<feature type="transmembrane region" description="Helical" evidence="14">
    <location>
        <begin position="105"/>
        <end position="124"/>
    </location>
</feature>
<evidence type="ECO:0000256" key="9">
    <source>
        <dbReference type="ARBA" id="ARBA00023098"/>
    </source>
</evidence>
<proteinExistence type="inferred from homology"/>
<sequence>MPKSGFRQDPPAWIANYNLISGSLWSFILVNTAVSSVFFGQPQIFDLTSTLLTLIQLCAIIEIYNSVVGNVRSPLFTTIMQGASRLLIVLGIFQALPDSPGNYHWVYISLSVAWSTTEIIRYYYYAAKLLSNNHPPALLTWLRYNTFIILYPIGISSEVTIIFKSLEEAEFVYGPGYKYFLILCLIAYIPGSYILYSYMLKQRSKEMKRLGEEKLGEKKPGEKKQQGEISSKKD</sequence>
<feature type="transmembrane region" description="Helical" evidence="14">
    <location>
        <begin position="144"/>
        <end position="163"/>
    </location>
</feature>
<feature type="transmembrane region" description="Helical" evidence="14">
    <location>
        <begin position="75"/>
        <end position="93"/>
    </location>
</feature>
<dbReference type="GO" id="GO:0102158">
    <property type="term" value="F:very-long-chain (3R)-3-hydroxyacyl-CoA dehydratase activity"/>
    <property type="evidence" value="ECO:0007669"/>
    <property type="project" value="UniProtKB-EC"/>
</dbReference>
<evidence type="ECO:0000256" key="1">
    <source>
        <dbReference type="ARBA" id="ARBA00004141"/>
    </source>
</evidence>
<evidence type="ECO:0000256" key="7">
    <source>
        <dbReference type="ARBA" id="ARBA00022832"/>
    </source>
</evidence>
<feature type="region of interest" description="Disordered" evidence="15">
    <location>
        <begin position="211"/>
        <end position="234"/>
    </location>
</feature>
<keyword evidence="7 14" id="KW-0276">Fatty acid metabolism</keyword>
<dbReference type="PANTHER" id="PTHR11035:SF3">
    <property type="entry name" value="VERY-LONG-CHAIN (3R)-3-HYDROXYACYL-COA DEHYDRATASE"/>
    <property type="match status" value="1"/>
</dbReference>
<dbReference type="OrthoDB" id="46988at2759"/>
<gene>
    <name evidence="16" type="ORF">FOA43_004210</name>
</gene>
<name>A0A875S657_EENNA</name>
<evidence type="ECO:0000256" key="10">
    <source>
        <dbReference type="ARBA" id="ARBA00023136"/>
    </source>
</evidence>
<keyword evidence="8 14" id="KW-1133">Transmembrane helix</keyword>
<evidence type="ECO:0000256" key="15">
    <source>
        <dbReference type="SAM" id="MobiDB-lite"/>
    </source>
</evidence>
<keyword evidence="6 14" id="KW-0812">Transmembrane</keyword>
<dbReference type="RefSeq" id="XP_038780381.1">
    <property type="nucleotide sequence ID" value="XM_038924453.1"/>
</dbReference>
<comment type="similarity">
    <text evidence="3 14">Belongs to the very long-chain fatty acids dehydratase HACD family.</text>
</comment>
<feature type="transmembrane region" description="Helical" evidence="14">
    <location>
        <begin position="12"/>
        <end position="38"/>
    </location>
</feature>
<keyword evidence="17" id="KW-1185">Reference proteome</keyword>
<evidence type="ECO:0000313" key="17">
    <source>
        <dbReference type="Proteomes" id="UP000662931"/>
    </source>
</evidence>
<comment type="subcellular location">
    <subcellularLocation>
        <location evidence="14">Endoplasmic reticulum membrane</location>
        <topology evidence="14">Multi-pass membrane protein</topology>
    </subcellularLocation>
    <subcellularLocation>
        <location evidence="1">Membrane</location>
        <topology evidence="1">Multi-pass membrane protein</topology>
    </subcellularLocation>
</comment>
<evidence type="ECO:0000256" key="11">
    <source>
        <dbReference type="ARBA" id="ARBA00023160"/>
    </source>
</evidence>
<protein>
    <recommendedName>
        <fullName evidence="4 14">Very-long-chain (3R)-3-hydroxyacyl-CoA dehydratase</fullName>
        <ecNumber evidence="4 14">4.2.1.134</ecNumber>
    </recommendedName>
</protein>
<dbReference type="InterPro" id="IPR007482">
    <property type="entry name" value="Tyr_Pase-like_PTPLA"/>
</dbReference>
<keyword evidence="5 14" id="KW-0444">Lipid biosynthesis</keyword>
<dbReference type="GO" id="GO:0042761">
    <property type="term" value="P:very long-chain fatty acid biosynthetic process"/>
    <property type="evidence" value="ECO:0007669"/>
    <property type="project" value="TreeGrafter"/>
</dbReference>
<feature type="transmembrane region" description="Helical" evidence="14">
    <location>
        <begin position="44"/>
        <end position="63"/>
    </location>
</feature>
<evidence type="ECO:0000256" key="13">
    <source>
        <dbReference type="ARBA" id="ARBA00036671"/>
    </source>
</evidence>
<accession>A0A875S657</accession>
<evidence type="ECO:0000256" key="14">
    <source>
        <dbReference type="RuleBase" id="RU363109"/>
    </source>
</evidence>
<dbReference type="PANTHER" id="PTHR11035">
    <property type="entry name" value="VERY-LONG-CHAIN (3R)-3-HYDROXYACYL-COA DEHYDRATASE"/>
    <property type="match status" value="1"/>
</dbReference>
<dbReference type="UniPathway" id="UPA00094"/>
<evidence type="ECO:0000256" key="5">
    <source>
        <dbReference type="ARBA" id="ARBA00022516"/>
    </source>
</evidence>
<dbReference type="GO" id="GO:0030497">
    <property type="term" value="P:fatty acid elongation"/>
    <property type="evidence" value="ECO:0007669"/>
    <property type="project" value="TreeGrafter"/>
</dbReference>
<evidence type="ECO:0000256" key="12">
    <source>
        <dbReference type="ARBA" id="ARBA00023239"/>
    </source>
</evidence>
<evidence type="ECO:0000256" key="8">
    <source>
        <dbReference type="ARBA" id="ARBA00022989"/>
    </source>
</evidence>
<feature type="transmembrane region" description="Helical" evidence="14">
    <location>
        <begin position="179"/>
        <end position="199"/>
    </location>
</feature>
<evidence type="ECO:0000256" key="6">
    <source>
        <dbReference type="ARBA" id="ARBA00022692"/>
    </source>
</evidence>
<dbReference type="AlphaFoldDB" id="A0A875S657"/>
<evidence type="ECO:0000313" key="16">
    <source>
        <dbReference type="EMBL" id="QPG76816.1"/>
    </source>
</evidence>
<dbReference type="EMBL" id="CP064815">
    <property type="protein sequence ID" value="QPG76816.1"/>
    <property type="molecule type" value="Genomic_DNA"/>
</dbReference>
<dbReference type="GO" id="GO:0030148">
    <property type="term" value="P:sphingolipid biosynthetic process"/>
    <property type="evidence" value="ECO:0007669"/>
    <property type="project" value="TreeGrafter"/>
</dbReference>
<dbReference type="KEGG" id="bnn:FOA43_004210"/>
<dbReference type="EC" id="4.2.1.134" evidence="4 14"/>
<keyword evidence="9 14" id="KW-0443">Lipid metabolism</keyword>
<reference evidence="16" key="1">
    <citation type="submission" date="2020-10" db="EMBL/GenBank/DDBJ databases">
        <authorList>
            <person name="Roach M.J.R."/>
        </authorList>
    </citation>
    <scope>NUCLEOTIDE SEQUENCE</scope>
    <source>
        <strain evidence="16">CBS 1945</strain>
    </source>
</reference>
<keyword evidence="12 14" id="KW-0456">Lyase</keyword>